<dbReference type="EMBL" id="RBZP01000007">
    <property type="protein sequence ID" value="RKQ33279.1"/>
    <property type="molecule type" value="Genomic_DNA"/>
</dbReference>
<comment type="caution">
    <text evidence="2">The sequence shown here is derived from an EMBL/GenBank/DDBJ whole genome shotgun (WGS) entry which is preliminary data.</text>
</comment>
<keyword evidence="3" id="KW-1185">Reference proteome</keyword>
<name>A0A495A1D5_9BACI</name>
<evidence type="ECO:0000313" key="3">
    <source>
        <dbReference type="Proteomes" id="UP000269301"/>
    </source>
</evidence>
<accession>A0A495A1D5</accession>
<reference evidence="2 3" key="1">
    <citation type="journal article" date="2016" name="Int. J. Syst. Evol. Microbiol.">
        <title>Oceanobacillus halophilus sp. nov., a novel moderately halophilic bacterium from a hypersaline lake.</title>
        <authorList>
            <person name="Amoozegar M.A."/>
            <person name="Bagheri M."/>
            <person name="Makhdoumi A."/>
            <person name="Nikou M.M."/>
            <person name="Fazeli S.A.S."/>
            <person name="Schumann P."/>
            <person name="Sproer C."/>
            <person name="Sanchez-Porro C."/>
            <person name="Ventosa A."/>
        </authorList>
    </citation>
    <scope>NUCLEOTIDE SEQUENCE [LARGE SCALE GENOMIC DNA]</scope>
    <source>
        <strain evidence="2 3">DSM 23996</strain>
    </source>
</reference>
<dbReference type="Proteomes" id="UP000269301">
    <property type="component" value="Unassembled WGS sequence"/>
</dbReference>
<organism evidence="2 3">
    <name type="scientific">Oceanobacillus halophilus</name>
    <dbReference type="NCBI Taxonomy" id="930130"/>
    <lineage>
        <taxon>Bacteria</taxon>
        <taxon>Bacillati</taxon>
        <taxon>Bacillota</taxon>
        <taxon>Bacilli</taxon>
        <taxon>Bacillales</taxon>
        <taxon>Bacillaceae</taxon>
        <taxon>Oceanobacillus</taxon>
    </lineage>
</organism>
<sequence length="227" mass="26152">MTSISVLPIILLLVFIGVLFLFSKFIERINNRGKNVKRMLLSYVMILVLATAVYFLLPLDKSIVSDESIDPDTAPSLFHHLNLETLDEVDSSLIRKSWEFDINSDKLQVHFTENDWGSNVPIYLDQVEDLDEKVEAIFYQSPTFVEGVNVADFTALPDIDFSSNTLRIREPAYEDLEFITFKTEFPVRQFTGEKLIEEGFFHGDELIYIRVPEGIDLDIDEEINFVD</sequence>
<protein>
    <submittedName>
        <fullName evidence="2">Uncharacterized protein</fullName>
    </submittedName>
</protein>
<feature type="transmembrane region" description="Helical" evidence="1">
    <location>
        <begin position="6"/>
        <end position="26"/>
    </location>
</feature>
<gene>
    <name evidence="2" type="ORF">D8M06_10940</name>
</gene>
<evidence type="ECO:0000256" key="1">
    <source>
        <dbReference type="SAM" id="Phobius"/>
    </source>
</evidence>
<evidence type="ECO:0000313" key="2">
    <source>
        <dbReference type="EMBL" id="RKQ33279.1"/>
    </source>
</evidence>
<keyword evidence="1" id="KW-0812">Transmembrane</keyword>
<feature type="transmembrane region" description="Helical" evidence="1">
    <location>
        <begin position="38"/>
        <end position="57"/>
    </location>
</feature>
<dbReference type="OrthoDB" id="2720798at2"/>
<proteinExistence type="predicted"/>
<dbReference type="RefSeq" id="WP_121204441.1">
    <property type="nucleotide sequence ID" value="NZ_RBZP01000007.1"/>
</dbReference>
<dbReference type="AlphaFoldDB" id="A0A495A1D5"/>
<keyword evidence="1" id="KW-1133">Transmembrane helix</keyword>
<keyword evidence="1" id="KW-0472">Membrane</keyword>